<dbReference type="InterPro" id="IPR006056">
    <property type="entry name" value="RidA"/>
</dbReference>
<dbReference type="CDD" id="cd00448">
    <property type="entry name" value="YjgF_YER057c_UK114_family"/>
    <property type="match status" value="1"/>
</dbReference>
<proteinExistence type="inferred from homology"/>
<dbReference type="EMBL" id="JANUGX010000008">
    <property type="protein sequence ID" value="MCS0589296.1"/>
    <property type="molecule type" value="Genomic_DNA"/>
</dbReference>
<organism evidence="3 4">
    <name type="scientific">Massilia norwichensis</name>
    <dbReference type="NCBI Taxonomy" id="1442366"/>
    <lineage>
        <taxon>Bacteria</taxon>
        <taxon>Pseudomonadati</taxon>
        <taxon>Pseudomonadota</taxon>
        <taxon>Betaproteobacteria</taxon>
        <taxon>Burkholderiales</taxon>
        <taxon>Oxalobacteraceae</taxon>
        <taxon>Telluria group</taxon>
        <taxon>Massilia</taxon>
    </lineage>
</organism>
<reference evidence="3 4" key="1">
    <citation type="submission" date="2022-08" db="EMBL/GenBank/DDBJ databases">
        <title>Reclassification of Massilia species as members of the genera Telluria, Duganella, Pseudoduganella, Mokoshia gen. nov. and Zemynaea gen. nov. using orthogonal and non-orthogonal genome-based approaches.</title>
        <authorList>
            <person name="Bowman J.P."/>
        </authorList>
    </citation>
    <scope>NUCLEOTIDE SEQUENCE [LARGE SCALE GENOMIC DNA]</scope>
    <source>
        <strain evidence="3 4">LMG 28164</strain>
    </source>
</reference>
<feature type="signal peptide" evidence="2">
    <location>
        <begin position="1"/>
        <end position="20"/>
    </location>
</feature>
<evidence type="ECO:0000256" key="1">
    <source>
        <dbReference type="ARBA" id="ARBA00010552"/>
    </source>
</evidence>
<gene>
    <name evidence="3" type="ORF">NX782_08755</name>
</gene>
<dbReference type="SUPFAM" id="SSF55298">
    <property type="entry name" value="YjgF-like"/>
    <property type="match status" value="1"/>
</dbReference>
<dbReference type="PANTHER" id="PTHR11803:SF39">
    <property type="entry name" value="2-IMINOBUTANOATE_2-IMINOPROPANOATE DEAMINASE"/>
    <property type="match status" value="1"/>
</dbReference>
<evidence type="ECO:0000313" key="3">
    <source>
        <dbReference type="EMBL" id="MCS0589296.1"/>
    </source>
</evidence>
<dbReference type="InterPro" id="IPR006175">
    <property type="entry name" value="YjgF/YER057c/UK114"/>
</dbReference>
<feature type="chain" id="PRO_5046703686" evidence="2">
    <location>
        <begin position="21"/>
        <end position="152"/>
    </location>
</feature>
<keyword evidence="2" id="KW-0732">Signal</keyword>
<name>A0ABT2A518_9BURK</name>
<evidence type="ECO:0000313" key="4">
    <source>
        <dbReference type="Proteomes" id="UP001205560"/>
    </source>
</evidence>
<dbReference type="GO" id="GO:0016787">
    <property type="term" value="F:hydrolase activity"/>
    <property type="evidence" value="ECO:0007669"/>
    <property type="project" value="UniProtKB-KW"/>
</dbReference>
<accession>A0ABT2A518</accession>
<keyword evidence="3" id="KW-0378">Hydrolase</keyword>
<dbReference type="RefSeq" id="WP_258845062.1">
    <property type="nucleotide sequence ID" value="NZ_JANUGX010000008.1"/>
</dbReference>
<keyword evidence="4" id="KW-1185">Reference proteome</keyword>
<comment type="caution">
    <text evidence="3">The sequence shown here is derived from an EMBL/GenBank/DDBJ whole genome shotgun (WGS) entry which is preliminary data.</text>
</comment>
<protein>
    <submittedName>
        <fullName evidence="3">Rid family detoxifying hydrolase</fullName>
    </submittedName>
</protein>
<dbReference type="Pfam" id="PF01042">
    <property type="entry name" value="Ribonuc_L-PSP"/>
    <property type="match status" value="1"/>
</dbReference>
<dbReference type="PROSITE" id="PS51257">
    <property type="entry name" value="PROKAR_LIPOPROTEIN"/>
    <property type="match status" value="1"/>
</dbReference>
<dbReference type="Gene3D" id="3.30.1330.40">
    <property type="entry name" value="RutC-like"/>
    <property type="match status" value="1"/>
</dbReference>
<comment type="similarity">
    <text evidence="1">Belongs to the RutC family.</text>
</comment>
<evidence type="ECO:0000256" key="2">
    <source>
        <dbReference type="SAM" id="SignalP"/>
    </source>
</evidence>
<dbReference type="InterPro" id="IPR035959">
    <property type="entry name" value="RutC-like_sf"/>
</dbReference>
<dbReference type="Proteomes" id="UP001205560">
    <property type="component" value="Unassembled WGS sequence"/>
</dbReference>
<dbReference type="PANTHER" id="PTHR11803">
    <property type="entry name" value="2-IMINOBUTANOATE/2-IMINOPROPANOATE DEAMINASE RIDA"/>
    <property type="match status" value="1"/>
</dbReference>
<dbReference type="NCBIfam" id="TIGR00004">
    <property type="entry name" value="Rid family detoxifying hydrolase"/>
    <property type="match status" value="1"/>
</dbReference>
<sequence length="152" mass="16581">MFKKRILMALCLGISACALTGCAVPARKVVLSTDRIYPAIGPYSQMIGYGNHIYFSGLIALNREGTAIEGATTAEQTRRVLEYIGEGLASQGLSYDDVLSSTVYLQDLNDFAAMNAVYAEFFKKDPPARSTIQVARIPRDARVEIAIVAARR</sequence>